<organism evidence="2 3">
    <name type="scientific">Steinernema glaseri</name>
    <dbReference type="NCBI Taxonomy" id="37863"/>
    <lineage>
        <taxon>Eukaryota</taxon>
        <taxon>Metazoa</taxon>
        <taxon>Ecdysozoa</taxon>
        <taxon>Nematoda</taxon>
        <taxon>Chromadorea</taxon>
        <taxon>Rhabditida</taxon>
        <taxon>Tylenchina</taxon>
        <taxon>Panagrolaimomorpha</taxon>
        <taxon>Strongyloidoidea</taxon>
        <taxon>Steinernematidae</taxon>
        <taxon>Steinernema</taxon>
    </lineage>
</organism>
<dbReference type="WBParaSite" id="L893_g15071.t1">
    <property type="protein sequence ID" value="L893_g15071.t1"/>
    <property type="gene ID" value="L893_g15071"/>
</dbReference>
<feature type="compositionally biased region" description="Gly residues" evidence="1">
    <location>
        <begin position="96"/>
        <end position="106"/>
    </location>
</feature>
<dbReference type="AlphaFoldDB" id="A0A1I7YCT1"/>
<sequence length="175" mass="18810">MCCCFWGWSSLRSLSTAPESFRATGGDSESLARFLRFSREAKLKEIRLLPDSPSSVVPPLRRRIPDRGADVQKVPSVHPLVAEVVPGGGVDEDGRGGGGPVRGGGQGQLLRPGEICDARGLVVRDVLVVVAGRDLAELSGRSSEFALELDERRAKVIRYESVTDCPALLADTLTR</sequence>
<name>A0A1I7YCT1_9BILA</name>
<reference evidence="3" key="1">
    <citation type="submission" date="2016-11" db="UniProtKB">
        <authorList>
            <consortium name="WormBaseParasite"/>
        </authorList>
    </citation>
    <scope>IDENTIFICATION</scope>
</reference>
<evidence type="ECO:0000313" key="3">
    <source>
        <dbReference type="WBParaSite" id="L893_g15071.t1"/>
    </source>
</evidence>
<keyword evidence="2" id="KW-1185">Reference proteome</keyword>
<feature type="region of interest" description="Disordered" evidence="1">
    <location>
        <begin position="86"/>
        <end position="106"/>
    </location>
</feature>
<proteinExistence type="predicted"/>
<dbReference type="Proteomes" id="UP000095287">
    <property type="component" value="Unplaced"/>
</dbReference>
<evidence type="ECO:0000313" key="2">
    <source>
        <dbReference type="Proteomes" id="UP000095287"/>
    </source>
</evidence>
<protein>
    <submittedName>
        <fullName evidence="3">PDZ domain-containing protein</fullName>
    </submittedName>
</protein>
<evidence type="ECO:0000256" key="1">
    <source>
        <dbReference type="SAM" id="MobiDB-lite"/>
    </source>
</evidence>
<accession>A0A1I7YCT1</accession>